<comment type="similarity">
    <text evidence="2">Belongs to the CTL (choline transporter-like) family.</text>
</comment>
<name>A0AA86NTQ1_9EUKA</name>
<evidence type="ECO:0000256" key="6">
    <source>
        <dbReference type="ARBA" id="ARBA00023180"/>
    </source>
</evidence>
<feature type="transmembrane region" description="Helical" evidence="7">
    <location>
        <begin position="542"/>
        <end position="564"/>
    </location>
</feature>
<feature type="transmembrane region" description="Helical" evidence="7">
    <location>
        <begin position="633"/>
        <end position="659"/>
    </location>
</feature>
<feature type="transmembrane region" description="Helical" evidence="7">
    <location>
        <begin position="872"/>
        <end position="890"/>
    </location>
</feature>
<keyword evidence="10" id="KW-1185">Reference proteome</keyword>
<accession>A0AA86NTQ1</accession>
<evidence type="ECO:0000256" key="2">
    <source>
        <dbReference type="ARBA" id="ARBA00007168"/>
    </source>
</evidence>
<dbReference type="GO" id="GO:0022857">
    <property type="term" value="F:transmembrane transporter activity"/>
    <property type="evidence" value="ECO:0007669"/>
    <property type="project" value="InterPro"/>
</dbReference>
<feature type="transmembrane region" description="Helical" evidence="7">
    <location>
        <begin position="840"/>
        <end position="860"/>
    </location>
</feature>
<gene>
    <name evidence="8" type="ORF">HINF_LOCUS14037</name>
    <name evidence="9" type="ORF">HINF_LOCUS26896</name>
</gene>
<dbReference type="Pfam" id="PF04515">
    <property type="entry name" value="Choline_transpo"/>
    <property type="match status" value="1"/>
</dbReference>
<keyword evidence="3 7" id="KW-0812">Transmembrane</keyword>
<feature type="transmembrane region" description="Helical" evidence="7">
    <location>
        <begin position="86"/>
        <end position="106"/>
    </location>
</feature>
<reference evidence="9 10" key="2">
    <citation type="submission" date="2024-07" db="EMBL/GenBank/DDBJ databases">
        <authorList>
            <person name="Akdeniz Z."/>
        </authorList>
    </citation>
    <scope>NUCLEOTIDE SEQUENCE [LARGE SCALE GENOMIC DNA]</scope>
</reference>
<evidence type="ECO:0000256" key="7">
    <source>
        <dbReference type="SAM" id="Phobius"/>
    </source>
</evidence>
<proteinExistence type="inferred from homology"/>
<feature type="transmembrane region" description="Helical" evidence="7">
    <location>
        <begin position="584"/>
        <end position="613"/>
    </location>
</feature>
<evidence type="ECO:0000256" key="5">
    <source>
        <dbReference type="ARBA" id="ARBA00023136"/>
    </source>
</evidence>
<evidence type="ECO:0000256" key="1">
    <source>
        <dbReference type="ARBA" id="ARBA00004141"/>
    </source>
</evidence>
<dbReference type="Proteomes" id="UP001642409">
    <property type="component" value="Unassembled WGS sequence"/>
</dbReference>
<keyword evidence="4 7" id="KW-1133">Transmembrane helix</keyword>
<evidence type="ECO:0000313" key="9">
    <source>
        <dbReference type="EMBL" id="CAL6019321.1"/>
    </source>
</evidence>
<organism evidence="8">
    <name type="scientific">Hexamita inflata</name>
    <dbReference type="NCBI Taxonomy" id="28002"/>
    <lineage>
        <taxon>Eukaryota</taxon>
        <taxon>Metamonada</taxon>
        <taxon>Diplomonadida</taxon>
        <taxon>Hexamitidae</taxon>
        <taxon>Hexamitinae</taxon>
        <taxon>Hexamita</taxon>
    </lineage>
</organism>
<comment type="caution">
    <text evidence="8">The sequence shown here is derived from an EMBL/GenBank/DDBJ whole genome shotgun (WGS) entry which is preliminary data.</text>
</comment>
<dbReference type="GO" id="GO:0016020">
    <property type="term" value="C:membrane"/>
    <property type="evidence" value="ECO:0007669"/>
    <property type="project" value="UniProtKB-SubCell"/>
</dbReference>
<reference evidence="8" key="1">
    <citation type="submission" date="2023-06" db="EMBL/GenBank/DDBJ databases">
        <authorList>
            <person name="Kurt Z."/>
        </authorList>
    </citation>
    <scope>NUCLEOTIDE SEQUENCE</scope>
</reference>
<sequence length="935" mass="107233">MPLFKQKNVSTLPSRADVVSVQNADMVPQKLVASLNLMQTTTTDFFKIKENLKSRAVTQADTWLNPKPCCSFNKNDRRQKRKCTDFICLIIYAICWILSMYCAFGSKEYKISNSAERIKLFMAPSDDLRRMCGEKADMQIDKVSVDYSSFLSSYDQIMLFCDYYVNIAKSGNINALTDPQLQNFKCNTLVDTQYEPTVSQSNFQKDASQDFFKLMAPIYNDMSDYNIGYVSQETICVKKEELYLNDSLVEGAICQPKVNVELSPIKIRNATDDNPVTYVCHRESLDLIQYLANYSAGFTDSSNNVVPKFQFTDFSELDKKSLEDYAEIIIKLNQTTTQFLTDNQYTAFFGLMKAITPQMINLQQCNHKTTPSEHYECPDSLLEQIKYLQSINMNSTNTSVLLNELVHSNLIFSNISTGDYAKIFKIFVTHGTSLIFMKNLCKTVPNYNISQFYVNYIPQTIKVEVKEKCIINSNTALSNSSAVNLIQVLIQYFSSAFNQPLPQAIQEVDMAWQNLLYSIILSVIITIIFQVLLYWIQRLVIITSLIGVIVFVAYFTYFVFKYAMQINEQNKTYYISYGQYNSTYQLQFIVFIVLGVLLCFVLMLALSVSCLFFGLANKLADTIKIAKEAIVRFLLVLVLPLLFMAASIGIIILYVWIILQFLASGRYDARYVTFSFMQNGNIGTTDGTRALILAFQCLMLLHHLFFLGDIFQYIMGACTIQHYFYNHDGKSKKGLTYVVNSLKWTFLQLGSIALKSFLTMIMVWLRFVFQMIVRMFPNVPEGFSSLIVKFSRMYVSVCSLQTNYAMALTGKSVRQSAKAWREFINPDQDMAYMLSWMQGIFTMIGSLIISLVTWLINYQLKVVFPAAKSVKFIWITIINFFLSYLSSTFVTQITDYIMKGILFCFNFEQIIGANKVMCEPDSFKNLRMKTSVKND</sequence>
<feature type="transmembrane region" description="Helical" evidence="7">
    <location>
        <begin position="744"/>
        <end position="765"/>
    </location>
</feature>
<feature type="transmembrane region" description="Helical" evidence="7">
    <location>
        <begin position="704"/>
        <end position="724"/>
    </location>
</feature>
<evidence type="ECO:0000313" key="10">
    <source>
        <dbReference type="Proteomes" id="UP001642409"/>
    </source>
</evidence>
<keyword evidence="6" id="KW-0325">Glycoprotein</keyword>
<dbReference type="PANTHER" id="PTHR12385:SF14">
    <property type="entry name" value="CHOLINE TRANSPORTER-LIKE 2"/>
    <property type="match status" value="1"/>
</dbReference>
<evidence type="ECO:0000256" key="4">
    <source>
        <dbReference type="ARBA" id="ARBA00022989"/>
    </source>
</evidence>
<evidence type="ECO:0000256" key="3">
    <source>
        <dbReference type="ARBA" id="ARBA00022692"/>
    </source>
</evidence>
<feature type="transmembrane region" description="Helical" evidence="7">
    <location>
        <begin position="515"/>
        <end position="535"/>
    </location>
</feature>
<dbReference type="InterPro" id="IPR007603">
    <property type="entry name" value="Choline_transptr-like"/>
</dbReference>
<dbReference type="EMBL" id="CATOUU010000367">
    <property type="protein sequence ID" value="CAI9926392.1"/>
    <property type="molecule type" value="Genomic_DNA"/>
</dbReference>
<evidence type="ECO:0000313" key="8">
    <source>
        <dbReference type="EMBL" id="CAI9926392.1"/>
    </source>
</evidence>
<dbReference type="EMBL" id="CAXDID020000082">
    <property type="protein sequence ID" value="CAL6019321.1"/>
    <property type="molecule type" value="Genomic_DNA"/>
</dbReference>
<comment type="subcellular location">
    <subcellularLocation>
        <location evidence="1">Membrane</location>
        <topology evidence="1">Multi-pass membrane protein</topology>
    </subcellularLocation>
</comment>
<dbReference type="PANTHER" id="PTHR12385">
    <property type="entry name" value="CHOLINE TRANSPORTER-LIKE (SLC FAMILY 44)"/>
    <property type="match status" value="1"/>
</dbReference>
<keyword evidence="5 7" id="KW-0472">Membrane</keyword>
<protein>
    <submittedName>
        <fullName evidence="8">Plasma-membrane choline transporter and transmembrane domain-containing protein</fullName>
    </submittedName>
    <submittedName>
        <fullName evidence="9">Plasma-membrane_choline transporter and transmembrane domain-containing protein</fullName>
    </submittedName>
</protein>
<dbReference type="AlphaFoldDB" id="A0AA86NTQ1"/>